<evidence type="ECO:0000313" key="2">
    <source>
        <dbReference type="EMBL" id="TDP96112.1"/>
    </source>
</evidence>
<dbReference type="Pfam" id="PF05076">
    <property type="entry name" value="SUFU"/>
    <property type="match status" value="1"/>
</dbReference>
<name>A0A4R6S8B1_LABRH</name>
<dbReference type="AlphaFoldDB" id="A0A4R6S8B1"/>
<evidence type="ECO:0000259" key="1">
    <source>
        <dbReference type="Pfam" id="PF05076"/>
    </source>
</evidence>
<proteinExistence type="predicted"/>
<comment type="caution">
    <text evidence="2">The sequence shown here is derived from an EMBL/GenBank/DDBJ whole genome shotgun (WGS) entry which is preliminary data.</text>
</comment>
<reference evidence="2 3" key="1">
    <citation type="submission" date="2019-03" db="EMBL/GenBank/DDBJ databases">
        <title>Genomic Encyclopedia of Type Strains, Phase IV (KMG-IV): sequencing the most valuable type-strain genomes for metagenomic binning, comparative biology and taxonomic classification.</title>
        <authorList>
            <person name="Goeker M."/>
        </authorList>
    </citation>
    <scope>NUCLEOTIDE SEQUENCE [LARGE SCALE GENOMIC DNA]</scope>
    <source>
        <strain evidence="2 3">DSM 45361</strain>
    </source>
</reference>
<evidence type="ECO:0000313" key="3">
    <source>
        <dbReference type="Proteomes" id="UP000295444"/>
    </source>
</evidence>
<feature type="domain" description="Suppressor of fused-like" evidence="1">
    <location>
        <begin position="38"/>
        <end position="183"/>
    </location>
</feature>
<accession>A0A4R6S8B1</accession>
<dbReference type="OrthoDB" id="2902204at2"/>
<dbReference type="Proteomes" id="UP000295444">
    <property type="component" value="Unassembled WGS sequence"/>
</dbReference>
<protein>
    <submittedName>
        <fullName evidence="2">Suppressor of fused protein SUFU</fullName>
    </submittedName>
</protein>
<dbReference type="InterPro" id="IPR020941">
    <property type="entry name" value="SUFU-like_domain"/>
</dbReference>
<organism evidence="2 3">
    <name type="scientific">Labedaea rhizosphaerae</name>
    <dbReference type="NCBI Taxonomy" id="598644"/>
    <lineage>
        <taxon>Bacteria</taxon>
        <taxon>Bacillati</taxon>
        <taxon>Actinomycetota</taxon>
        <taxon>Actinomycetes</taxon>
        <taxon>Pseudonocardiales</taxon>
        <taxon>Pseudonocardiaceae</taxon>
        <taxon>Labedaea</taxon>
    </lineage>
</organism>
<sequence length="187" mass="20828">MPSRAERYLNHLDGLADDVEPDFYRLDSTKDGLADITAIVYHDLPEPGHLIGVTYGLSLSEHPDWRHGKPELSICVQSQDVAWALAIAHLAESLRGDCPFDYGATIDLGEPVSDESAMTGFVVFAPVVLDREDYEHIPVGNDPEDVVTIVGCYPVHDTERRFVQEHGLEAFWGLDWDPYDVTRPPAV</sequence>
<dbReference type="EMBL" id="SNXZ01000004">
    <property type="protein sequence ID" value="TDP96112.1"/>
    <property type="molecule type" value="Genomic_DNA"/>
</dbReference>
<keyword evidence="3" id="KW-1185">Reference proteome</keyword>
<gene>
    <name evidence="2" type="ORF">EV186_10492</name>
</gene>
<dbReference type="RefSeq" id="WP_133851505.1">
    <property type="nucleotide sequence ID" value="NZ_SNXZ01000004.1"/>
</dbReference>